<feature type="chain" id="PRO_5014366061" description="SPOR domain-containing protein" evidence="1">
    <location>
        <begin position="25"/>
        <end position="982"/>
    </location>
</feature>
<name>A0A2K4XBL7_PSEVC</name>
<dbReference type="Gene3D" id="2.60.40.10">
    <property type="entry name" value="Immunoglobulins"/>
    <property type="match status" value="2"/>
</dbReference>
<protein>
    <recommendedName>
        <fullName evidence="4">SPOR domain-containing protein</fullName>
    </recommendedName>
</protein>
<accession>A0A2K4XBL7</accession>
<dbReference type="EMBL" id="LT965928">
    <property type="protein sequence ID" value="SOU41712.1"/>
    <property type="molecule type" value="Genomic_DNA"/>
</dbReference>
<dbReference type="AlphaFoldDB" id="A0A2K4XBL7"/>
<evidence type="ECO:0000313" key="3">
    <source>
        <dbReference type="Proteomes" id="UP000238288"/>
    </source>
</evidence>
<evidence type="ECO:0000313" key="2">
    <source>
        <dbReference type="EMBL" id="SOU41712.1"/>
    </source>
</evidence>
<sequence length="982" mass="109987">MKLNKLLCVIFVGISALLSTCANANKGASVEDALTTIRAIELKLTTSVDLNDYNAAKESPQQRIATGELLILSLHLNSYYLGEVAAIKSAQSVHVSLSDLFDILQFAMNVDVSNRTAQGVGANQKPLSLNAVVTPAVFTSSSQSYFLAKNQITIEDDIYVDIKSLHSILNLEFSIDYPDLELFISSEIPLPVELQRYRQSRNFKSANKKSPPTLPWKASPYQALSSPVADLQLNFTASDDKHSTNYSLLGTQDFAYLSAEYFLAGRSTDLLTNSRLTFTKQNLDKNIENGFMPTEISFGDVIATQVGNNYNSQYARGIKVSNNVTNKIIVNNQINLSGAIQPGWDVELYRNEILIDQQLSLADGRYIFDNIDLLFGANNFELIFYGPQGQVERKSDYYFVDGNQLKEGQGNYELSVTEQGKQLLNNNVFNSQGHGWQVAGRYEQGLTNNVSVYSAAFGQKNSDDDLLKYAFGTNISVFDRLLLNANIEKNNKNEQEFEFTARTQLAEQSLLFSASNRTDEQQQDFNSYQINLAGGLMNNIYGRLSYQNNFLYDDSDTRGRFKQVRNQLNYSYSGFALSNQLLWQHDNSSKSTFGTTRFQKRFGRTYTRFGVDYRLSPVSEIVSYEAEFSRNLSRDLQAELTLTDSLSNNIQSAELGLNWQSDKLSLTSNVNYNSNDDWRLGIYSRFSLGFDVENNTYFISKHSLTNTGSLMLRVFLDQNNNGIMDDDERGIAGVKVKGVHNYRQAITDEHGIALLTSMPANRTTDIILDRDSFEDPFIIPANDGFSITPRAGFVEYMDFALNNASEVEGVVYQQKGDDIQVQPFASVSLLNKKGEQIAQAQAAYDGYYLFTDLKPGQYKAVINDEYKQRKKLKSTQNVNVSLPPEGDVVMGVDLTLKALSEITGAIANAGSFSSLNILKIYYRLIAPKIEHKKAFYIHDKVKNKFILALGYAKEISPDLISVCNAIKAQGLNCTVEKHKILH</sequence>
<dbReference type="SUPFAM" id="SSF117074">
    <property type="entry name" value="Hypothetical protein PA1324"/>
    <property type="match status" value="1"/>
</dbReference>
<feature type="signal peptide" evidence="1">
    <location>
        <begin position="1"/>
        <end position="24"/>
    </location>
</feature>
<dbReference type="InterPro" id="IPR013783">
    <property type="entry name" value="Ig-like_fold"/>
</dbReference>
<dbReference type="GeneID" id="93664397"/>
<evidence type="ECO:0000256" key="1">
    <source>
        <dbReference type="SAM" id="SignalP"/>
    </source>
</evidence>
<proteinExistence type="predicted"/>
<organism evidence="2 3">
    <name type="scientific">Pseudoalteromonas carrageenovora IAM 12662</name>
    <dbReference type="NCBI Taxonomy" id="1314868"/>
    <lineage>
        <taxon>Bacteria</taxon>
        <taxon>Pseudomonadati</taxon>
        <taxon>Pseudomonadota</taxon>
        <taxon>Gammaproteobacteria</taxon>
        <taxon>Alteromonadales</taxon>
        <taxon>Pseudoalteromonadaceae</taxon>
        <taxon>Pseudoalteromonas</taxon>
    </lineage>
</organism>
<dbReference type="RefSeq" id="WP_165491320.1">
    <property type="nucleotide sequence ID" value="NZ_AQGW01000023.1"/>
</dbReference>
<reference evidence="2 3" key="1">
    <citation type="submission" date="2017-11" db="EMBL/GenBank/DDBJ databases">
        <authorList>
            <person name="Han C.G."/>
        </authorList>
    </citation>
    <scope>NUCLEOTIDE SEQUENCE [LARGE SCALE GENOMIC DNA]</scope>
    <source>
        <strain evidence="3">ATCC 43555</strain>
    </source>
</reference>
<evidence type="ECO:0008006" key="4">
    <source>
        <dbReference type="Google" id="ProtNLM"/>
    </source>
</evidence>
<keyword evidence="1" id="KW-0732">Signal</keyword>
<dbReference type="Proteomes" id="UP000238288">
    <property type="component" value="Chromosome PCAR9a"/>
</dbReference>
<gene>
    <name evidence="2" type="ORF">PCAR9_A30903</name>
</gene>